<evidence type="ECO:0000256" key="7">
    <source>
        <dbReference type="SAM" id="MobiDB-lite"/>
    </source>
</evidence>
<feature type="compositionally biased region" description="Low complexity" evidence="7">
    <location>
        <begin position="157"/>
        <end position="166"/>
    </location>
</feature>
<comment type="caution">
    <text evidence="9">The sequence shown here is derived from an EMBL/GenBank/DDBJ whole genome shotgun (WGS) entry which is preliminary data.</text>
</comment>
<feature type="region of interest" description="Disordered" evidence="7">
    <location>
        <begin position="35"/>
        <end position="92"/>
    </location>
</feature>
<evidence type="ECO:0000256" key="1">
    <source>
        <dbReference type="ARBA" id="ARBA00004127"/>
    </source>
</evidence>
<keyword evidence="3 8" id="KW-0812">Transmembrane</keyword>
<dbReference type="Proteomes" id="UP001357485">
    <property type="component" value="Unassembled WGS sequence"/>
</dbReference>
<gene>
    <name evidence="9" type="ORF">LTR16_006288</name>
</gene>
<feature type="compositionally biased region" description="Basic and acidic residues" evidence="7">
    <location>
        <begin position="142"/>
        <end position="151"/>
    </location>
</feature>
<evidence type="ECO:0000256" key="5">
    <source>
        <dbReference type="ARBA" id="ARBA00023034"/>
    </source>
</evidence>
<feature type="transmembrane region" description="Helical" evidence="8">
    <location>
        <begin position="267"/>
        <end position="285"/>
    </location>
</feature>
<feature type="non-terminal residue" evidence="9">
    <location>
        <position position="1"/>
    </location>
</feature>
<dbReference type="InterPro" id="IPR003689">
    <property type="entry name" value="ZIP"/>
</dbReference>
<feature type="transmembrane region" description="Helical" evidence="8">
    <location>
        <begin position="96"/>
        <end position="113"/>
    </location>
</feature>
<keyword evidence="6 8" id="KW-0472">Membrane</keyword>
<dbReference type="Pfam" id="PF02535">
    <property type="entry name" value="Zip"/>
    <property type="match status" value="1"/>
</dbReference>
<name>A0ABR0LLS9_9PEZI</name>
<organism evidence="9 10">
    <name type="scientific">Cryomyces antarcticus</name>
    <dbReference type="NCBI Taxonomy" id="329879"/>
    <lineage>
        <taxon>Eukaryota</taxon>
        <taxon>Fungi</taxon>
        <taxon>Dikarya</taxon>
        <taxon>Ascomycota</taxon>
        <taxon>Pezizomycotina</taxon>
        <taxon>Dothideomycetes</taxon>
        <taxon>Dothideomycetes incertae sedis</taxon>
        <taxon>Cryomyces</taxon>
    </lineage>
</organism>
<evidence type="ECO:0000256" key="8">
    <source>
        <dbReference type="SAM" id="Phobius"/>
    </source>
</evidence>
<reference evidence="9 10" key="1">
    <citation type="submission" date="2023-08" db="EMBL/GenBank/DDBJ databases">
        <title>Black Yeasts Isolated from many extreme environments.</title>
        <authorList>
            <person name="Coleine C."/>
            <person name="Stajich J.E."/>
            <person name="Selbmann L."/>
        </authorList>
    </citation>
    <scope>NUCLEOTIDE SEQUENCE [LARGE SCALE GENOMIC DNA]</scope>
    <source>
        <strain evidence="9 10">CCFEE 536</strain>
    </source>
</reference>
<feature type="transmembrane region" description="Helical" evidence="8">
    <location>
        <begin position="232"/>
        <end position="255"/>
    </location>
</feature>
<dbReference type="PANTHER" id="PTHR16133">
    <property type="entry name" value="SOLUTE CARRIER FAMILY 39 ZINC TRANSPORTER , MEMBER 9-RELATED"/>
    <property type="match status" value="1"/>
</dbReference>
<comment type="subcellular location">
    <subcellularLocation>
        <location evidence="1">Endomembrane system</location>
        <topology evidence="1">Multi-pass membrane protein</topology>
    </subcellularLocation>
    <subcellularLocation>
        <location evidence="2">Golgi apparatus membrane</location>
    </subcellularLocation>
</comment>
<keyword evidence="4 8" id="KW-1133">Transmembrane helix</keyword>
<evidence type="ECO:0000313" key="10">
    <source>
        <dbReference type="Proteomes" id="UP001357485"/>
    </source>
</evidence>
<dbReference type="EMBL" id="JAVRRA010017566">
    <property type="protein sequence ID" value="KAK5199414.1"/>
    <property type="molecule type" value="Genomic_DNA"/>
</dbReference>
<sequence length="350" mass="37148">RGLLGRGGGVVDNAAQKLDIHWTVQGVDGALKKFHSPRSAADKGFDDSTLHYRPQSEPEGDGKTGKETEHQVVPTDESHNDEHDPLIREPSKRNPHAWVGLSLILGFILMYLIDQIPEHAHNHSSQNHRPLHISLDRLSEGLHRAPSHDSSTDTIEPAYPSPSRSRTSATTVGLVIHAAADGIALGASSTLASSRLGLVIFLAIMVHKAPAAFGLTSVLLKQGLTKKRARAHLVVFSLAAPVGALATWAAVRVLGRGRLGGEEGTRFATGVLLLFSGGTFLYVAMHTMQESAHAPISPSDASQIPNGYADTSLFDSYGAQQAAKGPSKSETAAALAGMLIPLLTQFGHAH</sequence>
<proteinExistence type="predicted"/>
<keyword evidence="10" id="KW-1185">Reference proteome</keyword>
<evidence type="ECO:0008006" key="11">
    <source>
        <dbReference type="Google" id="ProtNLM"/>
    </source>
</evidence>
<protein>
    <recommendedName>
        <fullName evidence="11">Zinc/iron permease</fullName>
    </recommendedName>
</protein>
<feature type="region of interest" description="Disordered" evidence="7">
    <location>
        <begin position="142"/>
        <end position="166"/>
    </location>
</feature>
<evidence type="ECO:0000256" key="2">
    <source>
        <dbReference type="ARBA" id="ARBA00004394"/>
    </source>
</evidence>
<dbReference type="PANTHER" id="PTHR16133:SF0">
    <property type="entry name" value="ZINC_IRON REGULATED TRANSPORTER-RELATED PROTEIN 102B, ISOFORM E"/>
    <property type="match status" value="1"/>
</dbReference>
<feature type="compositionally biased region" description="Basic and acidic residues" evidence="7">
    <location>
        <begin position="40"/>
        <end position="92"/>
    </location>
</feature>
<evidence type="ECO:0000256" key="3">
    <source>
        <dbReference type="ARBA" id="ARBA00022692"/>
    </source>
</evidence>
<feature type="transmembrane region" description="Helical" evidence="8">
    <location>
        <begin position="198"/>
        <end position="220"/>
    </location>
</feature>
<keyword evidence="5" id="KW-0333">Golgi apparatus</keyword>
<evidence type="ECO:0000313" key="9">
    <source>
        <dbReference type="EMBL" id="KAK5199414.1"/>
    </source>
</evidence>
<accession>A0ABR0LLS9</accession>
<evidence type="ECO:0000256" key="6">
    <source>
        <dbReference type="ARBA" id="ARBA00023136"/>
    </source>
</evidence>
<evidence type="ECO:0000256" key="4">
    <source>
        <dbReference type="ARBA" id="ARBA00022989"/>
    </source>
</evidence>
<dbReference type="InterPro" id="IPR045891">
    <property type="entry name" value="ZIP9"/>
</dbReference>